<dbReference type="Gene3D" id="3.40.50.12090">
    <property type="match status" value="1"/>
</dbReference>
<keyword evidence="2" id="KW-0624">Polysaccharide degradation</keyword>
<keyword evidence="4" id="KW-0732">Signal</keyword>
<keyword evidence="2" id="KW-0119">Carbohydrate metabolism</keyword>
<keyword evidence="1" id="KW-0378">Hydrolase</keyword>
<dbReference type="Gene3D" id="2.60.40.10">
    <property type="entry name" value="Immunoglobulins"/>
    <property type="match status" value="1"/>
</dbReference>
<feature type="region of interest" description="Disordered" evidence="3">
    <location>
        <begin position="34"/>
        <end position="55"/>
    </location>
</feature>
<evidence type="ECO:0000259" key="5">
    <source>
        <dbReference type="PROSITE" id="PS50853"/>
    </source>
</evidence>
<dbReference type="InterPro" id="IPR051922">
    <property type="entry name" value="Bact_Sporulation_Assoc"/>
</dbReference>
<feature type="domain" description="Fibronectin type-III" evidence="5">
    <location>
        <begin position="51"/>
        <end position="136"/>
    </location>
</feature>
<dbReference type="Pfam" id="PF00041">
    <property type="entry name" value="fn3"/>
    <property type="match status" value="1"/>
</dbReference>
<dbReference type="InterPro" id="IPR013783">
    <property type="entry name" value="Ig-like_fold"/>
</dbReference>
<feature type="chain" id="PRO_5047170439" evidence="4">
    <location>
        <begin position="34"/>
        <end position="440"/>
    </location>
</feature>
<dbReference type="InterPro" id="IPR036116">
    <property type="entry name" value="FN3_sf"/>
</dbReference>
<keyword evidence="7" id="KW-1185">Reference proteome</keyword>
<dbReference type="PROSITE" id="PS50853">
    <property type="entry name" value="FN3"/>
    <property type="match status" value="1"/>
</dbReference>
<reference evidence="6 7" key="1">
    <citation type="submission" date="2020-08" db="EMBL/GenBank/DDBJ databases">
        <title>A Genomic Blueprint of the Chicken Gut Microbiome.</title>
        <authorList>
            <person name="Gilroy R."/>
            <person name="Ravi A."/>
            <person name="Getino M."/>
            <person name="Pursley I."/>
            <person name="Horton D.L."/>
            <person name="Alikhan N.-F."/>
            <person name="Baker D."/>
            <person name="Gharbi K."/>
            <person name="Hall N."/>
            <person name="Watson M."/>
            <person name="Adriaenssens E.M."/>
            <person name="Foster-Nyarko E."/>
            <person name="Jarju S."/>
            <person name="Secka A."/>
            <person name="Antonio M."/>
            <person name="Oren A."/>
            <person name="Chaudhuri R."/>
            <person name="La Ragione R.M."/>
            <person name="Hildebrand F."/>
            <person name="Pallen M.J."/>
        </authorList>
    </citation>
    <scope>NUCLEOTIDE SEQUENCE [LARGE SCALE GENOMIC DNA]</scope>
    <source>
        <strain evidence="6 7">Re1</strain>
    </source>
</reference>
<dbReference type="PANTHER" id="PTHR30032">
    <property type="entry name" value="N-ACETYLMURAMOYL-L-ALANINE AMIDASE-RELATED"/>
    <property type="match status" value="1"/>
</dbReference>
<evidence type="ECO:0000256" key="3">
    <source>
        <dbReference type="SAM" id="MobiDB-lite"/>
    </source>
</evidence>
<dbReference type="RefSeq" id="WP_191712226.1">
    <property type="nucleotide sequence ID" value="NZ_JACSPX010000001.1"/>
</dbReference>
<dbReference type="EMBL" id="JACSPX010000001">
    <property type="protein sequence ID" value="MBD8011540.1"/>
    <property type="molecule type" value="Genomic_DNA"/>
</dbReference>
<feature type="signal peptide" evidence="4">
    <location>
        <begin position="1"/>
        <end position="33"/>
    </location>
</feature>
<dbReference type="Pfam" id="PF04122">
    <property type="entry name" value="CW_binding_2"/>
    <property type="match status" value="3"/>
</dbReference>
<feature type="compositionally biased region" description="Low complexity" evidence="3">
    <location>
        <begin position="34"/>
        <end position="50"/>
    </location>
</feature>
<dbReference type="InterPro" id="IPR007253">
    <property type="entry name" value="Cell_wall-bd_2"/>
</dbReference>
<gene>
    <name evidence="6" type="ORF">H9633_04430</name>
</gene>
<dbReference type="InterPro" id="IPR003961">
    <property type="entry name" value="FN3_dom"/>
</dbReference>
<sequence length="440" mass="44560">MPVKTSGRVRTGTGIVILAALLATLPLPGAAPAAAETPVTGIRTPTAAPDRPAPPRRIALGDTEVQFTWPAIAGASGYRIRLTSGGQVLRVQDWSATNVFIDGLTPETTYDFSVAAVNSSGTGAYSAPVRFTTPFDFVERQFGLDRFATAARVSSRAYQAQGAASAFITDGTTFPDALSAAAAAGRAGAPVLLTRPTSLREPTRQELTRLGADRAFIAGGDGAVNGDVQRRIAEITTGGVIRLAGPDRYATAAAVSTLWGSAATVYLASGLDFPDALAGAAAAGSKDSPVLLTRGDSLPDETASALARLRPAKIVVLGGTGVISDAVVESAVAATGVSTATQRLGGINRYMTAIAVSKATFPTAGVPAVYIASGLSFPDALAGAAAAGHRGGPVLLTGQSALPTAVLDEIRRLKPQRVILLGGPAVISDTAIAQLLPLGP</sequence>
<evidence type="ECO:0000313" key="7">
    <source>
        <dbReference type="Proteomes" id="UP000611521"/>
    </source>
</evidence>
<dbReference type="Proteomes" id="UP000611521">
    <property type="component" value="Unassembled WGS sequence"/>
</dbReference>
<evidence type="ECO:0000256" key="2">
    <source>
        <dbReference type="ARBA" id="ARBA00023326"/>
    </source>
</evidence>
<keyword evidence="1" id="KW-0326">Glycosidase</keyword>
<protein>
    <submittedName>
        <fullName evidence="6">Cell wall-binding repeat-containing protein</fullName>
    </submittedName>
</protein>
<dbReference type="SMART" id="SM00060">
    <property type="entry name" value="FN3"/>
    <property type="match status" value="1"/>
</dbReference>
<evidence type="ECO:0000313" key="6">
    <source>
        <dbReference type="EMBL" id="MBD8011540.1"/>
    </source>
</evidence>
<name>A0ABR8W3D2_9MICO</name>
<evidence type="ECO:0000256" key="4">
    <source>
        <dbReference type="SAM" id="SignalP"/>
    </source>
</evidence>
<accession>A0ABR8W3D2</accession>
<dbReference type="CDD" id="cd00063">
    <property type="entry name" value="FN3"/>
    <property type="match status" value="1"/>
</dbReference>
<comment type="caution">
    <text evidence="6">The sequence shown here is derived from an EMBL/GenBank/DDBJ whole genome shotgun (WGS) entry which is preliminary data.</text>
</comment>
<dbReference type="PANTHER" id="PTHR30032:SF8">
    <property type="entry name" value="GERMINATION-SPECIFIC N-ACETYLMURAMOYL-L-ALANINE AMIDASE"/>
    <property type="match status" value="1"/>
</dbReference>
<dbReference type="SUPFAM" id="SSF49265">
    <property type="entry name" value="Fibronectin type III"/>
    <property type="match status" value="1"/>
</dbReference>
<evidence type="ECO:0000256" key="1">
    <source>
        <dbReference type="ARBA" id="ARBA00023295"/>
    </source>
</evidence>
<proteinExistence type="predicted"/>
<organism evidence="6 7">
    <name type="scientific">Microbacterium commune</name>
    <dbReference type="NCBI Taxonomy" id="2762219"/>
    <lineage>
        <taxon>Bacteria</taxon>
        <taxon>Bacillati</taxon>
        <taxon>Actinomycetota</taxon>
        <taxon>Actinomycetes</taxon>
        <taxon>Micrococcales</taxon>
        <taxon>Microbacteriaceae</taxon>
        <taxon>Microbacterium</taxon>
    </lineage>
</organism>